<keyword evidence="5 9" id="KW-0238">DNA-binding</keyword>
<comment type="caution">
    <text evidence="10">The sequence shown here is derived from an EMBL/GenBank/DDBJ whole genome shotgun (WGS) entry which is preliminary data.</text>
</comment>
<keyword evidence="3 7" id="KW-0862">Zinc</keyword>
<feature type="binding site" evidence="8">
    <location>
        <position position="108"/>
    </location>
    <ligand>
        <name>Fe cation</name>
        <dbReference type="ChEBI" id="CHEBI:24875"/>
    </ligand>
</feature>
<dbReference type="InParanoid" id="Q0F3R4"/>
<dbReference type="GO" id="GO:0000976">
    <property type="term" value="F:transcription cis-regulatory region binding"/>
    <property type="evidence" value="ECO:0007669"/>
    <property type="project" value="TreeGrafter"/>
</dbReference>
<keyword evidence="6 9" id="KW-0804">Transcription</keyword>
<evidence type="ECO:0000256" key="6">
    <source>
        <dbReference type="ARBA" id="ARBA00023163"/>
    </source>
</evidence>
<feature type="binding site" evidence="7">
    <location>
        <position position="135"/>
    </location>
    <ligand>
        <name>Zn(2+)</name>
        <dbReference type="ChEBI" id="CHEBI:29105"/>
    </ligand>
</feature>
<gene>
    <name evidence="9" type="primary">fur</name>
    <name evidence="10" type="ORF">SPV1_03633</name>
</gene>
<comment type="subunit">
    <text evidence="9">Homodimer.</text>
</comment>
<feature type="binding site" evidence="7">
    <location>
        <position position="132"/>
    </location>
    <ligand>
        <name>Zn(2+)</name>
        <dbReference type="ChEBI" id="CHEBI:29105"/>
    </ligand>
</feature>
<evidence type="ECO:0000256" key="7">
    <source>
        <dbReference type="PIRSR" id="PIRSR602481-1"/>
    </source>
</evidence>
<keyword evidence="11" id="KW-1185">Reference proteome</keyword>
<dbReference type="OrthoDB" id="8659436at2"/>
<keyword evidence="8 9" id="KW-0408">Iron</keyword>
<keyword evidence="7 9" id="KW-0479">Metal-binding</keyword>
<feature type="binding site" evidence="7">
    <location>
        <position position="93"/>
    </location>
    <ligand>
        <name>Zn(2+)</name>
        <dbReference type="ChEBI" id="CHEBI:29105"/>
    </ligand>
</feature>
<dbReference type="STRING" id="314344.AL013_03750"/>
<sequence>MSTNHEISTLLRSHGLRLTPQRLAVAGLVLPRHTHVTARSVYQQLKNEHPALSMNTVYLTLGQLESCNLLNRFEINGNAVFDSNTLPHDHACCSKCGTIIDLPGAQPELPLLPTALKEWQIYGEQRIWIGLCPACIGTDG</sequence>
<feature type="binding site" evidence="8">
    <location>
        <position position="89"/>
    </location>
    <ligand>
        <name>Fe cation</name>
        <dbReference type="ChEBI" id="CHEBI:24875"/>
    </ligand>
</feature>
<keyword evidence="4 9" id="KW-0805">Transcription regulation</keyword>
<organism evidence="10 11">
    <name type="scientific">Mariprofundus ferrooxydans PV-1</name>
    <dbReference type="NCBI Taxonomy" id="314345"/>
    <lineage>
        <taxon>Bacteria</taxon>
        <taxon>Pseudomonadati</taxon>
        <taxon>Pseudomonadota</taxon>
        <taxon>Candidatius Mariprofundia</taxon>
        <taxon>Mariprofundales</taxon>
        <taxon>Mariprofundaceae</taxon>
        <taxon>Mariprofundus</taxon>
    </lineage>
</organism>
<evidence type="ECO:0000256" key="4">
    <source>
        <dbReference type="ARBA" id="ARBA00023015"/>
    </source>
</evidence>
<name>Q0F3R4_9PROT</name>
<dbReference type="PANTHER" id="PTHR33202:SF7">
    <property type="entry name" value="FERRIC UPTAKE REGULATION PROTEIN"/>
    <property type="match status" value="1"/>
</dbReference>
<dbReference type="GO" id="GO:0008270">
    <property type="term" value="F:zinc ion binding"/>
    <property type="evidence" value="ECO:0007669"/>
    <property type="project" value="TreeGrafter"/>
</dbReference>
<evidence type="ECO:0000313" key="11">
    <source>
        <dbReference type="Proteomes" id="UP000005297"/>
    </source>
</evidence>
<reference evidence="10 11" key="1">
    <citation type="submission" date="2006-09" db="EMBL/GenBank/DDBJ databases">
        <authorList>
            <person name="Emerson D."/>
            <person name="Ferriera S."/>
            <person name="Johnson J."/>
            <person name="Kravitz S."/>
            <person name="Halpern A."/>
            <person name="Remington K."/>
            <person name="Beeson K."/>
            <person name="Tran B."/>
            <person name="Rogers Y.-H."/>
            <person name="Friedman R."/>
            <person name="Venter J.C."/>
        </authorList>
    </citation>
    <scope>NUCLEOTIDE SEQUENCE [LARGE SCALE GENOMIC DNA]</scope>
    <source>
        <strain evidence="10 11">PV-1</strain>
    </source>
</reference>
<dbReference type="InterPro" id="IPR043135">
    <property type="entry name" value="Fur_C"/>
</dbReference>
<evidence type="ECO:0000313" key="10">
    <source>
        <dbReference type="EMBL" id="EAU55877.1"/>
    </source>
</evidence>
<dbReference type="PANTHER" id="PTHR33202">
    <property type="entry name" value="ZINC UPTAKE REGULATION PROTEIN"/>
    <property type="match status" value="1"/>
</dbReference>
<evidence type="ECO:0000256" key="9">
    <source>
        <dbReference type="RuleBase" id="RU364037"/>
    </source>
</evidence>
<keyword evidence="2 9" id="KW-0678">Repressor</keyword>
<dbReference type="RefSeq" id="WP_009851023.1">
    <property type="nucleotide sequence ID" value="NZ_DS022295.1"/>
</dbReference>
<dbReference type="CDD" id="cd07153">
    <property type="entry name" value="Fur_like"/>
    <property type="match status" value="1"/>
</dbReference>
<dbReference type="GO" id="GO:1900376">
    <property type="term" value="P:regulation of secondary metabolite biosynthetic process"/>
    <property type="evidence" value="ECO:0007669"/>
    <property type="project" value="TreeGrafter"/>
</dbReference>
<dbReference type="GO" id="GO:0045892">
    <property type="term" value="P:negative regulation of DNA-templated transcription"/>
    <property type="evidence" value="ECO:0007669"/>
    <property type="project" value="TreeGrafter"/>
</dbReference>
<proteinExistence type="inferred from homology"/>
<evidence type="ECO:0000256" key="3">
    <source>
        <dbReference type="ARBA" id="ARBA00022833"/>
    </source>
</evidence>
<evidence type="ECO:0000256" key="8">
    <source>
        <dbReference type="PIRSR" id="PIRSR602481-2"/>
    </source>
</evidence>
<dbReference type="GO" id="GO:0005737">
    <property type="term" value="C:cytoplasm"/>
    <property type="evidence" value="ECO:0007669"/>
    <property type="project" value="UniProtKB-SubCell"/>
</dbReference>
<accession>Q0F3R4</accession>
<dbReference type="AlphaFoldDB" id="Q0F3R4"/>
<dbReference type="Gene3D" id="3.30.1490.190">
    <property type="match status" value="1"/>
</dbReference>
<comment type="cofactor">
    <cofactor evidence="8">
        <name>Mn(2+)</name>
        <dbReference type="ChEBI" id="CHEBI:29035"/>
    </cofactor>
    <cofactor evidence="8">
        <name>Fe(2+)</name>
        <dbReference type="ChEBI" id="CHEBI:29033"/>
    </cofactor>
    <text evidence="8">Binds 1 Mn(2+) or Fe(2+) ion per subunit.</text>
</comment>
<dbReference type="SUPFAM" id="SSF46785">
    <property type="entry name" value="Winged helix' DNA-binding domain"/>
    <property type="match status" value="1"/>
</dbReference>
<dbReference type="eggNOG" id="COG0735">
    <property type="taxonomic scope" value="Bacteria"/>
</dbReference>
<evidence type="ECO:0000256" key="1">
    <source>
        <dbReference type="ARBA" id="ARBA00007957"/>
    </source>
</evidence>
<dbReference type="InterPro" id="IPR036390">
    <property type="entry name" value="WH_DNA-bd_sf"/>
</dbReference>
<dbReference type="InterPro" id="IPR002481">
    <property type="entry name" value="FUR"/>
</dbReference>
<protein>
    <recommendedName>
        <fullName evidence="9">Ferric uptake regulation protein</fullName>
    </recommendedName>
</protein>
<dbReference type="EMBL" id="AATS01000001">
    <property type="protein sequence ID" value="EAU55877.1"/>
    <property type="molecule type" value="Genomic_DNA"/>
</dbReference>
<comment type="similarity">
    <text evidence="1 9">Belongs to the Fur family.</text>
</comment>
<evidence type="ECO:0000256" key="2">
    <source>
        <dbReference type="ARBA" id="ARBA00022491"/>
    </source>
</evidence>
<evidence type="ECO:0000256" key="5">
    <source>
        <dbReference type="ARBA" id="ARBA00023125"/>
    </source>
</evidence>
<comment type="subcellular location">
    <subcellularLocation>
        <location evidence="9">Cytoplasm</location>
    </subcellularLocation>
</comment>
<dbReference type="GO" id="GO:0003700">
    <property type="term" value="F:DNA-binding transcription factor activity"/>
    <property type="evidence" value="ECO:0007669"/>
    <property type="project" value="UniProtKB-UniRule"/>
</dbReference>
<dbReference type="InterPro" id="IPR036388">
    <property type="entry name" value="WH-like_DNA-bd_sf"/>
</dbReference>
<comment type="cofactor">
    <cofactor evidence="7">
        <name>Zn(2+)</name>
        <dbReference type="ChEBI" id="CHEBI:29105"/>
    </cofactor>
    <text evidence="7">Binds 1 zinc ion per subunit.</text>
</comment>
<dbReference type="Proteomes" id="UP000005297">
    <property type="component" value="Unassembled WGS sequence"/>
</dbReference>
<keyword evidence="9" id="KW-0963">Cytoplasm</keyword>
<dbReference type="Gene3D" id="1.10.10.10">
    <property type="entry name" value="Winged helix-like DNA-binding domain superfamily/Winged helix DNA-binding domain"/>
    <property type="match status" value="1"/>
</dbReference>
<dbReference type="HOGENOM" id="CLU_096072_4_2_0"/>
<dbReference type="Pfam" id="PF01475">
    <property type="entry name" value="FUR"/>
    <property type="match status" value="1"/>
</dbReference>
<feature type="binding site" evidence="7">
    <location>
        <position position="96"/>
    </location>
    <ligand>
        <name>Zn(2+)</name>
        <dbReference type="ChEBI" id="CHEBI:29105"/>
    </ligand>
</feature>